<proteinExistence type="predicted"/>
<protein>
    <submittedName>
        <fullName evidence="2">Uncharacterized protein</fullName>
    </submittedName>
</protein>
<organism evidence="2 3">
    <name type="scientific">Tetrabaena socialis</name>
    <dbReference type="NCBI Taxonomy" id="47790"/>
    <lineage>
        <taxon>Eukaryota</taxon>
        <taxon>Viridiplantae</taxon>
        <taxon>Chlorophyta</taxon>
        <taxon>core chlorophytes</taxon>
        <taxon>Chlorophyceae</taxon>
        <taxon>CS clade</taxon>
        <taxon>Chlamydomonadales</taxon>
        <taxon>Tetrabaenaceae</taxon>
        <taxon>Tetrabaena</taxon>
    </lineage>
</organism>
<keyword evidence="3" id="KW-1185">Reference proteome</keyword>
<gene>
    <name evidence="2" type="ORF">TSOC_012618</name>
</gene>
<feature type="signal peptide" evidence="1">
    <location>
        <begin position="1"/>
        <end position="23"/>
    </location>
</feature>
<reference evidence="2 3" key="1">
    <citation type="journal article" date="2017" name="Mol. Biol. Evol.">
        <title>The 4-celled Tetrabaena socialis nuclear genome reveals the essential components for genetic control of cell number at the origin of multicellularity in the volvocine lineage.</title>
        <authorList>
            <person name="Featherston J."/>
            <person name="Arakaki Y."/>
            <person name="Hanschen E.R."/>
            <person name="Ferris P.J."/>
            <person name="Michod R.E."/>
            <person name="Olson B.J.S.C."/>
            <person name="Nozaki H."/>
            <person name="Durand P.M."/>
        </authorList>
    </citation>
    <scope>NUCLEOTIDE SEQUENCE [LARGE SCALE GENOMIC DNA]</scope>
    <source>
        <strain evidence="2 3">NIES-571</strain>
    </source>
</reference>
<dbReference type="Proteomes" id="UP000236333">
    <property type="component" value="Unassembled WGS sequence"/>
</dbReference>
<dbReference type="OrthoDB" id="522901at2759"/>
<dbReference type="AlphaFoldDB" id="A0A2J7ZMK2"/>
<dbReference type="EMBL" id="PGGS01000877">
    <property type="protein sequence ID" value="PNH01494.1"/>
    <property type="molecule type" value="Genomic_DNA"/>
</dbReference>
<sequence length="411" mass="45378">MPLGHSSFSLIFNLFVVVSLTFGVATQSTQSTQSAQPQPLHPFCTWPNVRARGIHDLSAFLQDALPVGTIANGSCIFNPALVHVSGNTYLVSVRLYLSLNPSRRCQPGSSDRPPKNDEFKGRKTNILALVKVNSNQYNARLDFELIGHYGRIFGHLYLRMLDEAKVATSLQVAVSRILIMCKDDQQCDIAVGFPNGLHYAKSRKFDKNWCPLNGTALMAYPVYGSFARGFFNWSNYDAPIPHDHFIANKTTEEYFSRFAVAFKGYMTYSGGTPAILEDSGTTYLAVGHLRMVNGCFHAQGLPRWAVKPLSSLMEHGLITFSASPPYHITHISHSFIPYSPNHYGVVFPMGLDRLGDSFLVSYGDSDQSAKLLVLDASAIHAALLPLDSFLADLTAYQMCSLPCWWEGGACS</sequence>
<name>A0A2J7ZMK2_9CHLO</name>
<feature type="chain" id="PRO_5014342377" evidence="1">
    <location>
        <begin position="24"/>
        <end position="411"/>
    </location>
</feature>
<accession>A0A2J7ZMK2</accession>
<evidence type="ECO:0000313" key="2">
    <source>
        <dbReference type="EMBL" id="PNH01494.1"/>
    </source>
</evidence>
<keyword evidence="1" id="KW-0732">Signal</keyword>
<comment type="caution">
    <text evidence="2">The sequence shown here is derived from an EMBL/GenBank/DDBJ whole genome shotgun (WGS) entry which is preliminary data.</text>
</comment>
<evidence type="ECO:0000256" key="1">
    <source>
        <dbReference type="SAM" id="SignalP"/>
    </source>
</evidence>
<evidence type="ECO:0000313" key="3">
    <source>
        <dbReference type="Proteomes" id="UP000236333"/>
    </source>
</evidence>